<dbReference type="InterPro" id="IPR013655">
    <property type="entry name" value="PAS_fold_3"/>
</dbReference>
<protein>
    <recommendedName>
        <fullName evidence="21">Circadian input-output histidine kinase CikA</fullName>
        <ecNumber evidence="6">2.7.13.3</ecNumber>
    </recommendedName>
</protein>
<keyword evidence="20" id="KW-0131">Cell cycle</keyword>
<dbReference type="GO" id="GO:0005524">
    <property type="term" value="F:ATP binding"/>
    <property type="evidence" value="ECO:0007669"/>
    <property type="project" value="UniProtKB-KW"/>
</dbReference>
<gene>
    <name evidence="30" type="ORF">DSM107014_01435</name>
</gene>
<dbReference type="SUPFAM" id="SSF52172">
    <property type="entry name" value="CheY-like"/>
    <property type="match status" value="1"/>
</dbReference>
<dbReference type="Gene3D" id="3.30.565.10">
    <property type="entry name" value="Histidine kinase-like ATPase, C-terminal domain"/>
    <property type="match status" value="1"/>
</dbReference>
<dbReference type="FunFam" id="1.10.287.130:FF:000038">
    <property type="entry name" value="Sensory transduction histidine kinase"/>
    <property type="match status" value="1"/>
</dbReference>
<dbReference type="EC" id="2.7.13.3" evidence="6"/>
<feature type="domain" description="PAC" evidence="29">
    <location>
        <begin position="580"/>
        <end position="632"/>
    </location>
</feature>
<dbReference type="PRINTS" id="PR00344">
    <property type="entry name" value="BCTRLSENSOR"/>
</dbReference>
<evidence type="ECO:0000256" key="1">
    <source>
        <dbReference type="ARBA" id="ARBA00000085"/>
    </source>
</evidence>
<keyword evidence="8" id="KW-0808">Transferase</keyword>
<feature type="coiled-coil region" evidence="23">
    <location>
        <begin position="817"/>
        <end position="844"/>
    </location>
</feature>
<evidence type="ECO:0000256" key="17">
    <source>
        <dbReference type="ARBA" id="ARBA00023012"/>
    </source>
</evidence>
<dbReference type="Pfam" id="PF25487">
    <property type="entry name" value="ETR1_N"/>
    <property type="match status" value="1"/>
</dbReference>
<dbReference type="EMBL" id="JADQBC010000005">
    <property type="protein sequence ID" value="MBR8826563.1"/>
    <property type="molecule type" value="Genomic_DNA"/>
</dbReference>
<dbReference type="NCBIfam" id="TIGR00229">
    <property type="entry name" value="sensory_box"/>
    <property type="match status" value="1"/>
</dbReference>
<keyword evidence="12" id="KW-0418">Kinase</keyword>
<evidence type="ECO:0000256" key="15">
    <source>
        <dbReference type="ARBA" id="ARBA00022989"/>
    </source>
</evidence>
<dbReference type="PROSITE" id="PS50112">
    <property type="entry name" value="PAS"/>
    <property type="match status" value="1"/>
</dbReference>
<evidence type="ECO:0000256" key="21">
    <source>
        <dbReference type="ARBA" id="ARBA00074306"/>
    </source>
</evidence>
<dbReference type="SMART" id="SM00086">
    <property type="entry name" value="PAC"/>
    <property type="match status" value="1"/>
</dbReference>
<evidence type="ECO:0000256" key="23">
    <source>
        <dbReference type="SAM" id="Coils"/>
    </source>
</evidence>
<keyword evidence="9 24" id="KW-0812">Transmembrane</keyword>
<comment type="subcellular location">
    <subcellularLocation>
        <location evidence="3">Endoplasmic reticulum membrane</location>
        <topology evidence="3">Multi-pass membrane protein</topology>
    </subcellularLocation>
</comment>
<comment type="similarity">
    <text evidence="5">Belongs to the ethylene receptor family.</text>
</comment>
<dbReference type="Pfam" id="PF00072">
    <property type="entry name" value="Response_reg"/>
    <property type="match status" value="1"/>
</dbReference>
<dbReference type="InterPro" id="IPR058544">
    <property type="entry name" value="ETR1_N"/>
</dbReference>
<dbReference type="InterPro" id="IPR036890">
    <property type="entry name" value="HATPase_C_sf"/>
</dbReference>
<dbReference type="Gene3D" id="1.10.287.130">
    <property type="match status" value="1"/>
</dbReference>
<evidence type="ECO:0000256" key="24">
    <source>
        <dbReference type="SAM" id="Phobius"/>
    </source>
</evidence>
<sequence length="1306" mass="148496">MWELLENILSPSQYMPHGSCYLWQSKLIWLYVVSDFLIGFAYFSIPAMLIYFVSKRSDVPFSNIFLLFGAFIVSCGTGHLLEIWTLWHPAYWLTGLEKALTALISCYIALELVNLLPQFLALKTPEELEAVNQELEKEMNERQQIEQTLSKIVAGTASVTGREFFHALVENLALALDAKQVFVAELIRKQPNIMKTLAFWKDGQLEENFVYELTENECELCNYLEFPCRHGIPLVDREDQLIGWLCIQSEANEIKSENMQAIIQVFAARAGAELQRQQAKLALRKAYDELELKVKTRTAELEEANKNWEQEIEEREKIQAALRERGTRLREQQIGLLKLAKNQNIYGGNISDALRDITQLGAEMLKVERASVWFYNQDKTEINCAHLYELSSGRSSQGMKLVVAEYPRYFQGLETDKILPAINAHSDSRTEELSATYLTPLSIASLLDVPINFQGQIVGVLCLEHIGEMRRWPIEDQNFASYLAYMVALTMEAGERRASERKLKESEERFRQLTDNIDSVFWMTDLTKNQIIYVSPAYEKIWGRSCESLYSCGKDLVDAIHPEDQKNLFKALKKQSRGEYAEEYRIVRPDGTIRWLKDRAFPVKNELGEVYRIAGIAEDITERKTTEENLRRMVKQKQTIARIIQQMRQTLSLEDIFVSTTNEILKALKCDRVLVYRFNSDWSGIIVSEAIVQKWTPVLKTKTADFKVAVNQINCTAKYLESSDYLLQDTYLQENQANIYVNAKDYRCVPDIYATNFDACYLELLEKLEAKAYIIVPIFCGQILWGLLATYQNDSPREWEQSEIEIVTQVAHQLGIAVQQAELLAQTQEQAKQLQLAKEAADAANIAKSEFLANMSHELRTPLNAILGFSQLMNRDTSLSTEAQKFLGIINRSGEHLLQLINDILEMSKIEAGRITLNENSFDLHSLLDTLEGMFQLKAESKGLQLIFELDPQIPQYIKTDESKLRQVLINLLSNGIKFTETGGVSLRVSKSKENIILCEVNDTGAGIAADELDKLFQAFVQTETGIKSGQGTGLGLPISQKFVQLMGGEITVTSKLGEGSTFSFEITISVVKESEIQTSVMPKKVIGIAPNQPTYRILVVEDKPDNRLLLVKLLTAVGFTEVKAAENGQEGIEIWESWEPHLILMDMRMPVMNGYEATKKIKATLKGQATVIIALTASAFEEQRSMVLSAGCDDFIRKPFQEEELLTKIGKCLSLEYIYEEEKGKQNVSKEEKEANFTLQPQALQVMPKLWSQRLYQLAAACDLDVILELIEEIPPEYSSLSFPLKELADNFQFEQIMELAELAL</sequence>
<feature type="modified residue" description="4-aspartylphosphate" evidence="22">
    <location>
        <position position="1147"/>
    </location>
</feature>
<dbReference type="Pfam" id="PF01590">
    <property type="entry name" value="GAF"/>
    <property type="match status" value="2"/>
</dbReference>
<dbReference type="GO" id="GO:0000155">
    <property type="term" value="F:phosphorelay sensor kinase activity"/>
    <property type="evidence" value="ECO:0007669"/>
    <property type="project" value="InterPro"/>
</dbReference>
<dbReference type="PROSITE" id="PS50046">
    <property type="entry name" value="PHYTOCHROME_2"/>
    <property type="match status" value="1"/>
</dbReference>
<dbReference type="Gene3D" id="3.40.50.2300">
    <property type="match status" value="1"/>
</dbReference>
<dbReference type="PROSITE" id="PS50110">
    <property type="entry name" value="RESPONSE_REGULATORY"/>
    <property type="match status" value="1"/>
</dbReference>
<dbReference type="InterPro" id="IPR003018">
    <property type="entry name" value="GAF"/>
</dbReference>
<comment type="similarity">
    <text evidence="4">In the N-terminal section; belongs to the phytochrome family.</text>
</comment>
<keyword evidence="16" id="KW-0186">Copper</keyword>
<evidence type="ECO:0000256" key="7">
    <source>
        <dbReference type="ARBA" id="ARBA00022553"/>
    </source>
</evidence>
<dbReference type="CDD" id="cd00130">
    <property type="entry name" value="PAS"/>
    <property type="match status" value="1"/>
</dbReference>
<dbReference type="Pfam" id="PF08447">
    <property type="entry name" value="PAS_3"/>
    <property type="match status" value="1"/>
</dbReference>
<evidence type="ECO:0000256" key="2">
    <source>
        <dbReference type="ARBA" id="ARBA00001935"/>
    </source>
</evidence>
<keyword evidence="18 24" id="KW-0472">Membrane</keyword>
<feature type="domain" description="Phytochrome chromophore attachment site" evidence="25">
    <location>
        <begin position="652"/>
        <end position="813"/>
    </location>
</feature>
<feature type="transmembrane region" description="Helical" evidence="24">
    <location>
        <begin position="64"/>
        <end position="87"/>
    </location>
</feature>
<dbReference type="InterPro" id="IPR003661">
    <property type="entry name" value="HisK_dim/P_dom"/>
</dbReference>
<dbReference type="InterPro" id="IPR016132">
    <property type="entry name" value="Phyto_chromo_attachment"/>
</dbReference>
<evidence type="ECO:0000256" key="22">
    <source>
        <dbReference type="PROSITE-ProRule" id="PRU00169"/>
    </source>
</evidence>
<comment type="catalytic activity">
    <reaction evidence="1">
        <text>ATP + protein L-histidine = ADP + protein N-phospho-L-histidine.</text>
        <dbReference type="EC" id="2.7.13.3"/>
    </reaction>
</comment>
<evidence type="ECO:0000256" key="5">
    <source>
        <dbReference type="ARBA" id="ARBA00009842"/>
    </source>
</evidence>
<keyword evidence="13" id="KW-0256">Endoplasmic reticulum</keyword>
<dbReference type="CDD" id="cd16922">
    <property type="entry name" value="HATPase_EvgS-ArcB-TorS-like"/>
    <property type="match status" value="1"/>
</dbReference>
<evidence type="ECO:0000256" key="20">
    <source>
        <dbReference type="ARBA" id="ARBA00023306"/>
    </source>
</evidence>
<evidence type="ECO:0000256" key="8">
    <source>
        <dbReference type="ARBA" id="ARBA00022679"/>
    </source>
</evidence>
<proteinExistence type="inferred from homology"/>
<dbReference type="InterPro" id="IPR035965">
    <property type="entry name" value="PAS-like_dom_sf"/>
</dbReference>
<evidence type="ECO:0000256" key="4">
    <source>
        <dbReference type="ARBA" id="ARBA00006402"/>
    </source>
</evidence>
<feature type="domain" description="Response regulatory" evidence="27">
    <location>
        <begin position="1097"/>
        <end position="1214"/>
    </location>
</feature>
<dbReference type="SMART" id="SM00388">
    <property type="entry name" value="HisKA"/>
    <property type="match status" value="1"/>
</dbReference>
<evidence type="ECO:0000259" key="25">
    <source>
        <dbReference type="PROSITE" id="PS50046"/>
    </source>
</evidence>
<dbReference type="SUPFAM" id="SSF47384">
    <property type="entry name" value="Homodimeric domain of signal transducing histidine kinase"/>
    <property type="match status" value="1"/>
</dbReference>
<dbReference type="CDD" id="cd00082">
    <property type="entry name" value="HisKA"/>
    <property type="match status" value="1"/>
</dbReference>
<dbReference type="InterPro" id="IPR011006">
    <property type="entry name" value="CheY-like_superfamily"/>
</dbReference>
<evidence type="ECO:0000259" key="27">
    <source>
        <dbReference type="PROSITE" id="PS50110"/>
    </source>
</evidence>
<evidence type="ECO:0000256" key="6">
    <source>
        <dbReference type="ARBA" id="ARBA00012438"/>
    </source>
</evidence>
<evidence type="ECO:0000259" key="26">
    <source>
        <dbReference type="PROSITE" id="PS50109"/>
    </source>
</evidence>
<feature type="domain" description="PAS" evidence="28">
    <location>
        <begin position="506"/>
        <end position="579"/>
    </location>
</feature>
<dbReference type="PANTHER" id="PTHR45339:SF1">
    <property type="entry name" value="HYBRID SIGNAL TRANSDUCTION HISTIDINE KINASE J"/>
    <property type="match status" value="1"/>
</dbReference>
<keyword evidence="7 22" id="KW-0597">Phosphoprotein</keyword>
<evidence type="ECO:0000256" key="19">
    <source>
        <dbReference type="ARBA" id="ARBA00023157"/>
    </source>
</evidence>
<dbReference type="InterPro" id="IPR004358">
    <property type="entry name" value="Sig_transdc_His_kin-like_C"/>
</dbReference>
<comment type="caution">
    <text evidence="30">The sequence shown here is derived from an EMBL/GenBank/DDBJ whole genome shotgun (WGS) entry which is preliminary data.</text>
</comment>
<evidence type="ECO:0000256" key="3">
    <source>
        <dbReference type="ARBA" id="ARBA00004477"/>
    </source>
</evidence>
<reference evidence="30" key="1">
    <citation type="submission" date="2021-02" db="EMBL/GenBank/DDBJ databases">
        <title>Metagenome analyses of Stigonema ocellatum DSM 106950, Chlorogloea purpurea SAG 13.99 and Gomphosphaeria aponina DSM 107014.</title>
        <authorList>
            <person name="Marter P."/>
            <person name="Huang S."/>
        </authorList>
    </citation>
    <scope>NUCLEOTIDE SEQUENCE</scope>
    <source>
        <strain evidence="30">JP213</strain>
    </source>
</reference>
<dbReference type="SMART" id="SM00065">
    <property type="entry name" value="GAF"/>
    <property type="match status" value="2"/>
</dbReference>
<keyword evidence="15 24" id="KW-1133">Transmembrane helix</keyword>
<feature type="domain" description="Histidine kinase" evidence="26">
    <location>
        <begin position="854"/>
        <end position="1071"/>
    </location>
</feature>
<accession>A0A941GTB9</accession>
<dbReference type="SMART" id="SM00387">
    <property type="entry name" value="HATPase_c"/>
    <property type="match status" value="1"/>
</dbReference>
<dbReference type="InterPro" id="IPR000700">
    <property type="entry name" value="PAS-assoc_C"/>
</dbReference>
<comment type="cofactor">
    <cofactor evidence="2">
        <name>Cu cation</name>
        <dbReference type="ChEBI" id="CHEBI:23378"/>
    </cofactor>
</comment>
<dbReference type="Gene3D" id="3.30.450.40">
    <property type="match status" value="2"/>
</dbReference>
<dbReference type="FunFam" id="3.30.565.10:FF:000010">
    <property type="entry name" value="Sensor histidine kinase RcsC"/>
    <property type="match status" value="1"/>
</dbReference>
<dbReference type="SUPFAM" id="SSF55785">
    <property type="entry name" value="PYP-like sensor domain (PAS domain)"/>
    <property type="match status" value="1"/>
</dbReference>
<keyword evidence="23" id="KW-0175">Coiled coil</keyword>
<dbReference type="GO" id="GO:0016020">
    <property type="term" value="C:membrane"/>
    <property type="evidence" value="ECO:0007669"/>
    <property type="project" value="UniProtKB-SubCell"/>
</dbReference>
<evidence type="ECO:0000256" key="9">
    <source>
        <dbReference type="ARBA" id="ARBA00022692"/>
    </source>
</evidence>
<evidence type="ECO:0000256" key="10">
    <source>
        <dbReference type="ARBA" id="ARBA00022741"/>
    </source>
</evidence>
<dbReference type="InterPro" id="IPR001610">
    <property type="entry name" value="PAC"/>
</dbReference>
<evidence type="ECO:0000313" key="31">
    <source>
        <dbReference type="Proteomes" id="UP000767446"/>
    </source>
</evidence>
<dbReference type="InterPro" id="IPR003594">
    <property type="entry name" value="HATPase_dom"/>
</dbReference>
<keyword evidence="11" id="KW-0936">Ethylene signaling pathway</keyword>
<evidence type="ECO:0000256" key="13">
    <source>
        <dbReference type="ARBA" id="ARBA00022824"/>
    </source>
</evidence>
<evidence type="ECO:0000256" key="11">
    <source>
        <dbReference type="ARBA" id="ARBA00022745"/>
    </source>
</evidence>
<name>A0A941GTB9_9CHRO</name>
<dbReference type="InterPro" id="IPR005467">
    <property type="entry name" value="His_kinase_dom"/>
</dbReference>
<dbReference type="PANTHER" id="PTHR45339">
    <property type="entry name" value="HYBRID SIGNAL TRANSDUCTION HISTIDINE KINASE J"/>
    <property type="match status" value="1"/>
</dbReference>
<dbReference type="SMART" id="SM00448">
    <property type="entry name" value="REC"/>
    <property type="match status" value="1"/>
</dbReference>
<evidence type="ECO:0000259" key="29">
    <source>
        <dbReference type="PROSITE" id="PS50113"/>
    </source>
</evidence>
<feature type="transmembrane region" description="Helical" evidence="24">
    <location>
        <begin position="28"/>
        <end position="52"/>
    </location>
</feature>
<dbReference type="InterPro" id="IPR036097">
    <property type="entry name" value="HisK_dim/P_sf"/>
</dbReference>
<organism evidence="30 31">
    <name type="scientific">Gomphosphaeria aponina SAG 52.96 = DSM 107014</name>
    <dbReference type="NCBI Taxonomy" id="1521640"/>
    <lineage>
        <taxon>Bacteria</taxon>
        <taxon>Bacillati</taxon>
        <taxon>Cyanobacteriota</taxon>
        <taxon>Cyanophyceae</taxon>
        <taxon>Oscillatoriophycideae</taxon>
        <taxon>Chroococcales</taxon>
        <taxon>Gomphosphaeriaceae</taxon>
        <taxon>Gomphosphaeria</taxon>
    </lineage>
</organism>
<dbReference type="Gene3D" id="3.30.450.20">
    <property type="entry name" value="PAS domain"/>
    <property type="match status" value="1"/>
</dbReference>
<keyword evidence="19" id="KW-1015">Disulfide bond</keyword>
<dbReference type="InterPro" id="IPR000014">
    <property type="entry name" value="PAS"/>
</dbReference>
<evidence type="ECO:0000256" key="18">
    <source>
        <dbReference type="ARBA" id="ARBA00023136"/>
    </source>
</evidence>
<dbReference type="PROSITE" id="PS50109">
    <property type="entry name" value="HIS_KIN"/>
    <property type="match status" value="1"/>
</dbReference>
<dbReference type="SMART" id="SM00091">
    <property type="entry name" value="PAS"/>
    <property type="match status" value="1"/>
</dbReference>
<dbReference type="SUPFAM" id="SSF55781">
    <property type="entry name" value="GAF domain-like"/>
    <property type="match status" value="3"/>
</dbReference>
<dbReference type="Pfam" id="PF00512">
    <property type="entry name" value="HisKA"/>
    <property type="match status" value="1"/>
</dbReference>
<keyword evidence="10" id="KW-0547">Nucleotide-binding</keyword>
<dbReference type="SUPFAM" id="SSF55874">
    <property type="entry name" value="ATPase domain of HSP90 chaperone/DNA topoisomerase II/histidine kinase"/>
    <property type="match status" value="1"/>
</dbReference>
<dbReference type="InterPro" id="IPR029016">
    <property type="entry name" value="GAF-like_dom_sf"/>
</dbReference>
<dbReference type="InterPro" id="IPR001789">
    <property type="entry name" value="Sig_transdc_resp-reg_receiver"/>
</dbReference>
<dbReference type="Proteomes" id="UP000767446">
    <property type="component" value="Unassembled WGS sequence"/>
</dbReference>
<evidence type="ECO:0000256" key="16">
    <source>
        <dbReference type="ARBA" id="ARBA00023008"/>
    </source>
</evidence>
<evidence type="ECO:0000256" key="14">
    <source>
        <dbReference type="ARBA" id="ARBA00022840"/>
    </source>
</evidence>
<dbReference type="CDD" id="cd17546">
    <property type="entry name" value="REC_hyHK_CKI1_RcsC-like"/>
    <property type="match status" value="1"/>
</dbReference>
<dbReference type="Pfam" id="PF02518">
    <property type="entry name" value="HATPase_c"/>
    <property type="match status" value="1"/>
</dbReference>
<dbReference type="PROSITE" id="PS50113">
    <property type="entry name" value="PAC"/>
    <property type="match status" value="1"/>
</dbReference>
<feature type="coiled-coil region" evidence="23">
    <location>
        <begin position="287"/>
        <end position="325"/>
    </location>
</feature>
<keyword evidence="14" id="KW-0067">ATP-binding</keyword>
<evidence type="ECO:0000256" key="12">
    <source>
        <dbReference type="ARBA" id="ARBA00022777"/>
    </source>
</evidence>
<evidence type="ECO:0000313" key="30">
    <source>
        <dbReference type="EMBL" id="MBR8826563.1"/>
    </source>
</evidence>
<evidence type="ECO:0000259" key="28">
    <source>
        <dbReference type="PROSITE" id="PS50112"/>
    </source>
</evidence>
<keyword evidence="17" id="KW-0902">Two-component regulatory system</keyword>